<sequence length="318" mass="35109">MSRESALRRGVPWRLLGRLTSPRMLRNADSGKLAKVIDGRVVLITGGSYGLGAALAELCGDAGAIVVICARTEDRLAEVAETIRARGGRAYPYVVDLGDERAVRAFAARVLRDHGRVDVLVHNAGKSMNRAIDLSYRRPKDLNSMAAVNYLGPVRLTLALLPYMRERGRGHIINISTVGALAFPAPRWGFYLSTKKAFEWWLRSLAPEVRADGVACTQYYLGHVYTRMSAPDRLLRWLPGQYPEEAARGVARAMVRRPSAAAFRPMLLAHPLLEAVRVPVERLVEPYSRIAETRESRMSAVPQTPLVLDDDSLPGQAS</sequence>
<keyword evidence="5" id="KW-1185">Reference proteome</keyword>
<dbReference type="RefSeq" id="WP_221497595.1">
    <property type="nucleotide sequence ID" value="NZ_BAABJP010000037.1"/>
</dbReference>
<comment type="similarity">
    <text evidence="1 3">Belongs to the short-chain dehydrogenases/reductases (SDR) family.</text>
</comment>
<dbReference type="Proteomes" id="UP001428817">
    <property type="component" value="Unassembled WGS sequence"/>
</dbReference>
<evidence type="ECO:0000256" key="3">
    <source>
        <dbReference type="RuleBase" id="RU000363"/>
    </source>
</evidence>
<proteinExistence type="inferred from homology"/>
<dbReference type="SUPFAM" id="SSF51735">
    <property type="entry name" value="NAD(P)-binding Rossmann-fold domains"/>
    <property type="match status" value="1"/>
</dbReference>
<reference evidence="5" key="1">
    <citation type="journal article" date="2019" name="Int. J. Syst. Evol. Microbiol.">
        <title>The Global Catalogue of Microorganisms (GCM) 10K type strain sequencing project: providing services to taxonomists for standard genome sequencing and annotation.</title>
        <authorList>
            <consortium name="The Broad Institute Genomics Platform"/>
            <consortium name="The Broad Institute Genome Sequencing Center for Infectious Disease"/>
            <person name="Wu L."/>
            <person name="Ma J."/>
        </authorList>
    </citation>
    <scope>NUCLEOTIDE SEQUENCE [LARGE SCALE GENOMIC DNA]</scope>
    <source>
        <strain evidence="5">JCM 18303</strain>
    </source>
</reference>
<evidence type="ECO:0000313" key="4">
    <source>
        <dbReference type="EMBL" id="GAA5167134.1"/>
    </source>
</evidence>
<evidence type="ECO:0000256" key="2">
    <source>
        <dbReference type="ARBA" id="ARBA00023002"/>
    </source>
</evidence>
<dbReference type="PRINTS" id="PR00080">
    <property type="entry name" value="SDRFAMILY"/>
</dbReference>
<dbReference type="EMBL" id="BAABJP010000037">
    <property type="protein sequence ID" value="GAA5167134.1"/>
    <property type="molecule type" value="Genomic_DNA"/>
</dbReference>
<dbReference type="CDD" id="cd05233">
    <property type="entry name" value="SDR_c"/>
    <property type="match status" value="1"/>
</dbReference>
<keyword evidence="2" id="KW-0560">Oxidoreductase</keyword>
<dbReference type="PANTHER" id="PTHR44196:SF1">
    <property type="entry name" value="DEHYDROGENASE_REDUCTASE SDR FAMILY MEMBER 7B"/>
    <property type="match status" value="1"/>
</dbReference>
<protein>
    <submittedName>
        <fullName evidence="4">SDR family NAD(P)-dependent oxidoreductase</fullName>
    </submittedName>
</protein>
<accession>A0ABP9QTL8</accession>
<comment type="caution">
    <text evidence="4">The sequence shown here is derived from an EMBL/GenBank/DDBJ whole genome shotgun (WGS) entry which is preliminary data.</text>
</comment>
<name>A0ABP9QTL8_9PSEU</name>
<dbReference type="PRINTS" id="PR00081">
    <property type="entry name" value="GDHRDH"/>
</dbReference>
<organism evidence="4 5">
    <name type="scientific">Pseudonocardia eucalypti</name>
    <dbReference type="NCBI Taxonomy" id="648755"/>
    <lineage>
        <taxon>Bacteria</taxon>
        <taxon>Bacillati</taxon>
        <taxon>Actinomycetota</taxon>
        <taxon>Actinomycetes</taxon>
        <taxon>Pseudonocardiales</taxon>
        <taxon>Pseudonocardiaceae</taxon>
        <taxon>Pseudonocardia</taxon>
    </lineage>
</organism>
<evidence type="ECO:0000256" key="1">
    <source>
        <dbReference type="ARBA" id="ARBA00006484"/>
    </source>
</evidence>
<dbReference type="Pfam" id="PF00106">
    <property type="entry name" value="adh_short"/>
    <property type="match status" value="1"/>
</dbReference>
<dbReference type="PANTHER" id="PTHR44196">
    <property type="entry name" value="DEHYDROGENASE/REDUCTASE SDR FAMILY MEMBER 7B"/>
    <property type="match status" value="1"/>
</dbReference>
<dbReference type="Gene3D" id="3.40.50.720">
    <property type="entry name" value="NAD(P)-binding Rossmann-like Domain"/>
    <property type="match status" value="1"/>
</dbReference>
<evidence type="ECO:0000313" key="5">
    <source>
        <dbReference type="Proteomes" id="UP001428817"/>
    </source>
</evidence>
<dbReference type="InterPro" id="IPR036291">
    <property type="entry name" value="NAD(P)-bd_dom_sf"/>
</dbReference>
<dbReference type="InterPro" id="IPR002347">
    <property type="entry name" value="SDR_fam"/>
</dbReference>
<gene>
    <name evidence="4" type="ORF">GCM10023321_59390</name>
</gene>